<protein>
    <submittedName>
        <fullName evidence="2">Uncharacterized protein</fullName>
    </submittedName>
</protein>
<reference evidence="2" key="2">
    <citation type="submission" date="2020-11" db="EMBL/GenBank/DDBJ databases">
        <authorList>
            <person name="McCartney M.A."/>
            <person name="Auch B."/>
            <person name="Kono T."/>
            <person name="Mallez S."/>
            <person name="Becker A."/>
            <person name="Gohl D.M."/>
            <person name="Silverstein K.A.T."/>
            <person name="Koren S."/>
            <person name="Bechman K.B."/>
            <person name="Herman A."/>
            <person name="Abrahante J.E."/>
            <person name="Garbe J."/>
        </authorList>
    </citation>
    <scope>NUCLEOTIDE SEQUENCE</scope>
    <source>
        <strain evidence="2">Duluth1</strain>
        <tissue evidence="2">Whole animal</tissue>
    </source>
</reference>
<comment type="caution">
    <text evidence="2">The sequence shown here is derived from an EMBL/GenBank/DDBJ whole genome shotgun (WGS) entry which is preliminary data.</text>
</comment>
<dbReference type="Proteomes" id="UP000828390">
    <property type="component" value="Unassembled WGS sequence"/>
</dbReference>
<name>A0A9D3Z5T8_DREPO</name>
<dbReference type="EMBL" id="JAIWYP010000014">
    <property type="protein sequence ID" value="KAH3710862.1"/>
    <property type="molecule type" value="Genomic_DNA"/>
</dbReference>
<sequence length="67" mass="7677">MAGMPAADWFVGVASEDTCRRDTRHLLNRTAQFNGDNWGKELPFSTQRQSENGYEERHKNRTACSCK</sequence>
<accession>A0A9D3Z5T8</accession>
<gene>
    <name evidence="2" type="ORF">DPMN_070357</name>
</gene>
<keyword evidence="3" id="KW-1185">Reference proteome</keyword>
<organism evidence="2 3">
    <name type="scientific">Dreissena polymorpha</name>
    <name type="common">Zebra mussel</name>
    <name type="synonym">Mytilus polymorpha</name>
    <dbReference type="NCBI Taxonomy" id="45954"/>
    <lineage>
        <taxon>Eukaryota</taxon>
        <taxon>Metazoa</taxon>
        <taxon>Spiralia</taxon>
        <taxon>Lophotrochozoa</taxon>
        <taxon>Mollusca</taxon>
        <taxon>Bivalvia</taxon>
        <taxon>Autobranchia</taxon>
        <taxon>Heteroconchia</taxon>
        <taxon>Euheterodonta</taxon>
        <taxon>Imparidentia</taxon>
        <taxon>Neoheterodontei</taxon>
        <taxon>Myida</taxon>
        <taxon>Dreissenoidea</taxon>
        <taxon>Dreissenidae</taxon>
        <taxon>Dreissena</taxon>
    </lineage>
</organism>
<dbReference type="AlphaFoldDB" id="A0A9D3Z5T8"/>
<reference evidence="2" key="1">
    <citation type="journal article" date="2019" name="bioRxiv">
        <title>The Genome of the Zebra Mussel, Dreissena polymorpha: A Resource for Invasive Species Research.</title>
        <authorList>
            <person name="McCartney M.A."/>
            <person name="Auch B."/>
            <person name="Kono T."/>
            <person name="Mallez S."/>
            <person name="Zhang Y."/>
            <person name="Obille A."/>
            <person name="Becker A."/>
            <person name="Abrahante J.E."/>
            <person name="Garbe J."/>
            <person name="Badalamenti J.P."/>
            <person name="Herman A."/>
            <person name="Mangelson H."/>
            <person name="Liachko I."/>
            <person name="Sullivan S."/>
            <person name="Sone E.D."/>
            <person name="Koren S."/>
            <person name="Silverstein K.A.T."/>
            <person name="Beckman K.B."/>
            <person name="Gohl D.M."/>
        </authorList>
    </citation>
    <scope>NUCLEOTIDE SEQUENCE</scope>
    <source>
        <strain evidence="2">Duluth1</strain>
        <tissue evidence="2">Whole animal</tissue>
    </source>
</reference>
<evidence type="ECO:0000256" key="1">
    <source>
        <dbReference type="SAM" id="MobiDB-lite"/>
    </source>
</evidence>
<evidence type="ECO:0000313" key="3">
    <source>
        <dbReference type="Proteomes" id="UP000828390"/>
    </source>
</evidence>
<feature type="region of interest" description="Disordered" evidence="1">
    <location>
        <begin position="38"/>
        <end position="67"/>
    </location>
</feature>
<proteinExistence type="predicted"/>
<evidence type="ECO:0000313" key="2">
    <source>
        <dbReference type="EMBL" id="KAH3710862.1"/>
    </source>
</evidence>